<accession>A0AAI8G400</accession>
<evidence type="ECO:0000313" key="2">
    <source>
        <dbReference type="Proteomes" id="UP000069030"/>
    </source>
</evidence>
<protein>
    <submittedName>
        <fullName evidence="1">Uncharacterized protein</fullName>
    </submittedName>
</protein>
<sequence>MKLNDNLTKNSIKTILKALKTSNDLRIECYDNKMPFCFEVYVGRNIEPLSMLLNREYLSEISTWGKIDLTFTIWDIMERFNVDITFDKDFRIWTVKDK</sequence>
<dbReference type="AlphaFoldDB" id="A0AAI8G400"/>
<dbReference type="RefSeq" id="WP_058699103.1">
    <property type="nucleotide sequence ID" value="NZ_CP013690.1"/>
</dbReference>
<gene>
    <name evidence="1" type="ORF">AS202_03335</name>
</gene>
<dbReference type="KEGG" id="mod:AS202_03335"/>
<reference evidence="1 2" key="1">
    <citation type="journal article" date="2016" name="J. Zhejiang Univ. Sci. B">
        <title>Antibiotic resistance mechanisms of Myroides sp.</title>
        <authorList>
            <person name="Hu S."/>
            <person name="Yuan S."/>
            <person name="Qu H."/>
            <person name="Jiang T."/>
            <person name="Zhou Y."/>
            <person name="Wang M."/>
            <person name="Ming D."/>
        </authorList>
    </citation>
    <scope>NUCLEOTIDE SEQUENCE [LARGE SCALE GENOMIC DNA]</scope>
    <source>
        <strain evidence="1 2">PR63039</strain>
    </source>
</reference>
<name>A0AAI8G400_9FLAO</name>
<organism evidence="1 2">
    <name type="scientific">Myroides odoratimimus</name>
    <dbReference type="NCBI Taxonomy" id="76832"/>
    <lineage>
        <taxon>Bacteria</taxon>
        <taxon>Pseudomonadati</taxon>
        <taxon>Bacteroidota</taxon>
        <taxon>Flavobacteriia</taxon>
        <taxon>Flavobacteriales</taxon>
        <taxon>Flavobacteriaceae</taxon>
        <taxon>Myroides</taxon>
    </lineage>
</organism>
<dbReference type="EMBL" id="CP013690">
    <property type="protein sequence ID" value="ALU25246.1"/>
    <property type="molecule type" value="Genomic_DNA"/>
</dbReference>
<proteinExistence type="predicted"/>
<dbReference type="Proteomes" id="UP000069030">
    <property type="component" value="Chromosome"/>
</dbReference>
<evidence type="ECO:0000313" key="1">
    <source>
        <dbReference type="EMBL" id="ALU25246.1"/>
    </source>
</evidence>